<evidence type="ECO:0000259" key="5">
    <source>
        <dbReference type="Pfam" id="PF19906"/>
    </source>
</evidence>
<comment type="similarity">
    <text evidence="3">Belongs to the C-glycoside deglycosidase beta subunit family.</text>
</comment>
<sequence length="151" mass="17399">MPAGTSYTFKDGMLSEKMVKCTDAQTKETYYRIGIKNQFLHAVHPIGWIKKLEIELDGEAVDEKNIYFVLRGQWFAASKMYTISEVFWNLSEEAQVYFDAGKEVSGGKHHVKCTFTMSMLEDTQVLDLKCQWPFRVEFVDGCLEVCEEDAK</sequence>
<dbReference type="RefSeq" id="WP_158348273.1">
    <property type="nucleotide sequence ID" value="NZ_JAHQCW010000005.1"/>
</dbReference>
<evidence type="ECO:0000256" key="4">
    <source>
        <dbReference type="ARBA" id="ARBA00047208"/>
    </source>
</evidence>
<feature type="domain" description="C-glycoside deglycosidase beta subunit" evidence="5">
    <location>
        <begin position="10"/>
        <end position="118"/>
    </location>
</feature>
<name>A0A949JV82_9FIRM</name>
<proteinExistence type="inferred from homology"/>
<keyword evidence="1" id="KW-0456">Lyase</keyword>
<gene>
    <name evidence="6" type="ORF">KTH89_04345</name>
</gene>
<dbReference type="Proteomes" id="UP000712157">
    <property type="component" value="Unassembled WGS sequence"/>
</dbReference>
<keyword evidence="2" id="KW-0119">Carbohydrate metabolism</keyword>
<evidence type="ECO:0000313" key="7">
    <source>
        <dbReference type="Proteomes" id="UP000712157"/>
    </source>
</evidence>
<organism evidence="6 7">
    <name type="scientific">Diplocloster agilis</name>
    <dbReference type="NCBI Taxonomy" id="2850323"/>
    <lineage>
        <taxon>Bacteria</taxon>
        <taxon>Bacillati</taxon>
        <taxon>Bacillota</taxon>
        <taxon>Clostridia</taxon>
        <taxon>Lachnospirales</taxon>
        <taxon>Lachnospiraceae</taxon>
        <taxon>Diplocloster</taxon>
    </lineage>
</organism>
<dbReference type="InterPro" id="IPR045959">
    <property type="entry name" value="CGDB"/>
</dbReference>
<accession>A0A949JV82</accession>
<evidence type="ECO:0000256" key="1">
    <source>
        <dbReference type="ARBA" id="ARBA00023239"/>
    </source>
</evidence>
<dbReference type="GO" id="GO:0016829">
    <property type="term" value="F:lyase activity"/>
    <property type="evidence" value="ECO:0007669"/>
    <property type="project" value="UniProtKB-KW"/>
</dbReference>
<evidence type="ECO:0000313" key="6">
    <source>
        <dbReference type="EMBL" id="MBU9735755.1"/>
    </source>
</evidence>
<dbReference type="Pfam" id="PF19906">
    <property type="entry name" value="CGDB"/>
    <property type="match status" value="1"/>
</dbReference>
<evidence type="ECO:0000256" key="3">
    <source>
        <dbReference type="ARBA" id="ARBA00046336"/>
    </source>
</evidence>
<evidence type="ECO:0000256" key="2">
    <source>
        <dbReference type="ARBA" id="ARBA00023277"/>
    </source>
</evidence>
<comment type="caution">
    <text evidence="6">The sequence shown here is derived from an EMBL/GenBank/DDBJ whole genome shotgun (WGS) entry which is preliminary data.</text>
</comment>
<protein>
    <recommendedName>
        <fullName evidence="4">C-deglycosylation enzyme beta subunit</fullName>
    </recommendedName>
</protein>
<keyword evidence="7" id="KW-1185">Reference proteome</keyword>
<dbReference type="EMBL" id="JAHQCW010000005">
    <property type="protein sequence ID" value="MBU9735755.1"/>
    <property type="molecule type" value="Genomic_DNA"/>
</dbReference>
<reference evidence="6" key="1">
    <citation type="submission" date="2021-06" db="EMBL/GenBank/DDBJ databases">
        <title>Description of novel taxa of the family Lachnospiraceae.</title>
        <authorList>
            <person name="Chaplin A.V."/>
            <person name="Sokolova S.R."/>
            <person name="Pikina A.P."/>
            <person name="Korzhanova M."/>
            <person name="Belova V."/>
            <person name="Korostin D."/>
            <person name="Efimov B.A."/>
        </authorList>
    </citation>
    <scope>NUCLEOTIDE SEQUENCE</scope>
    <source>
        <strain evidence="6">ASD5720</strain>
    </source>
</reference>
<dbReference type="AlphaFoldDB" id="A0A949JV82"/>